<dbReference type="PROSITE" id="PS01186">
    <property type="entry name" value="EGF_2"/>
    <property type="match status" value="1"/>
</dbReference>
<feature type="chain" id="PRO_5044807391" description="EGF-like domain-containing protein" evidence="2">
    <location>
        <begin position="19"/>
        <end position="159"/>
    </location>
</feature>
<feature type="disulfide bond" evidence="1">
    <location>
        <begin position="81"/>
        <end position="90"/>
    </location>
</feature>
<sequence length="159" mass="17824">MSLSSVPVAVLIFYVIKAFELPLAEELGILDKEEERKSDTCLHGGHRADATCFCSPNWAGKRCETPRCQNEGLISGSNCLCPEGFTGRFCQTPICSQKNVDDRSDSGKRTFAIVLEKTKANKRAIHSVADNIREIMEGVTRGNHTWFERYVLLRITSKR</sequence>
<dbReference type="Gene3D" id="2.10.25.10">
    <property type="entry name" value="Laminin"/>
    <property type="match status" value="1"/>
</dbReference>
<reference evidence="4 5" key="1">
    <citation type="submission" date="2024-08" db="EMBL/GenBank/DDBJ databases">
        <title>Gnathostoma spinigerum genome.</title>
        <authorList>
            <person name="Gonzalez-Bertolin B."/>
            <person name="Monzon S."/>
            <person name="Zaballos A."/>
            <person name="Jimenez P."/>
            <person name="Dekumyoy P."/>
            <person name="Varona S."/>
            <person name="Cuesta I."/>
            <person name="Sumanam S."/>
            <person name="Adisakwattana P."/>
            <person name="Gasser R.B."/>
            <person name="Hernandez-Gonzalez A."/>
            <person name="Young N.D."/>
            <person name="Perteguer M.J."/>
        </authorList>
    </citation>
    <scope>NUCLEOTIDE SEQUENCE [LARGE SCALE GENOMIC DNA]</scope>
    <source>
        <strain evidence="4">AL3</strain>
        <tissue evidence="4">Liver</tissue>
    </source>
</reference>
<dbReference type="EMBL" id="JBGFUD010008935">
    <property type="protein sequence ID" value="MFH4982290.1"/>
    <property type="molecule type" value="Genomic_DNA"/>
</dbReference>
<dbReference type="PANTHER" id="PTHR47324:SF1">
    <property type="entry name" value="EGF-LIKE DOMAIN-CONTAINING PROTEIN-RELATED"/>
    <property type="match status" value="1"/>
</dbReference>
<organism evidence="4 5">
    <name type="scientific">Gnathostoma spinigerum</name>
    <dbReference type="NCBI Taxonomy" id="75299"/>
    <lineage>
        <taxon>Eukaryota</taxon>
        <taxon>Metazoa</taxon>
        <taxon>Ecdysozoa</taxon>
        <taxon>Nematoda</taxon>
        <taxon>Chromadorea</taxon>
        <taxon>Rhabditida</taxon>
        <taxon>Spirurina</taxon>
        <taxon>Gnathostomatomorpha</taxon>
        <taxon>Gnathostomatoidea</taxon>
        <taxon>Gnathostomatidae</taxon>
        <taxon>Gnathostoma</taxon>
    </lineage>
</organism>
<comment type="caution">
    <text evidence="1">Lacks conserved residue(s) required for the propagation of feature annotation.</text>
</comment>
<evidence type="ECO:0000313" key="4">
    <source>
        <dbReference type="EMBL" id="MFH4982290.1"/>
    </source>
</evidence>
<keyword evidence="5" id="KW-1185">Reference proteome</keyword>
<gene>
    <name evidence="4" type="ORF">AB6A40_008999</name>
</gene>
<keyword evidence="1" id="KW-0245">EGF-like domain</keyword>
<feature type="signal peptide" evidence="2">
    <location>
        <begin position="1"/>
        <end position="18"/>
    </location>
</feature>
<keyword evidence="1" id="KW-1015">Disulfide bond</keyword>
<dbReference type="InterPro" id="IPR053295">
    <property type="entry name" value="Innate_immunity_reg"/>
</dbReference>
<name>A0ABD6F0R1_9BILA</name>
<dbReference type="PROSITE" id="PS50026">
    <property type="entry name" value="EGF_3"/>
    <property type="match status" value="1"/>
</dbReference>
<dbReference type="AlphaFoldDB" id="A0ABD6F0R1"/>
<dbReference type="PANTHER" id="PTHR47324">
    <property type="entry name" value="PROTEIN IRG-7-RELATED"/>
    <property type="match status" value="1"/>
</dbReference>
<evidence type="ECO:0000256" key="1">
    <source>
        <dbReference type="PROSITE-ProRule" id="PRU00076"/>
    </source>
</evidence>
<keyword evidence="2" id="KW-0732">Signal</keyword>
<dbReference type="Proteomes" id="UP001608902">
    <property type="component" value="Unassembled WGS sequence"/>
</dbReference>
<protein>
    <recommendedName>
        <fullName evidence="3">EGF-like domain-containing protein</fullName>
    </recommendedName>
</protein>
<dbReference type="PROSITE" id="PS00022">
    <property type="entry name" value="EGF_1"/>
    <property type="match status" value="1"/>
</dbReference>
<feature type="domain" description="EGF-like" evidence="3">
    <location>
        <begin position="59"/>
        <end position="91"/>
    </location>
</feature>
<evidence type="ECO:0000313" key="5">
    <source>
        <dbReference type="Proteomes" id="UP001608902"/>
    </source>
</evidence>
<dbReference type="InterPro" id="IPR000742">
    <property type="entry name" value="EGF"/>
</dbReference>
<evidence type="ECO:0000259" key="3">
    <source>
        <dbReference type="PROSITE" id="PS50026"/>
    </source>
</evidence>
<evidence type="ECO:0000256" key="2">
    <source>
        <dbReference type="SAM" id="SignalP"/>
    </source>
</evidence>
<comment type="caution">
    <text evidence="4">The sequence shown here is derived from an EMBL/GenBank/DDBJ whole genome shotgun (WGS) entry which is preliminary data.</text>
</comment>
<accession>A0ABD6F0R1</accession>
<proteinExistence type="predicted"/>